<proteinExistence type="predicted"/>
<name>A0ABD3NMB1_9STRA</name>
<dbReference type="SUPFAM" id="SSF52540">
    <property type="entry name" value="P-loop containing nucleoside triphosphate hydrolases"/>
    <property type="match status" value="1"/>
</dbReference>
<evidence type="ECO:0000313" key="3">
    <source>
        <dbReference type="EMBL" id="KAL3776949.1"/>
    </source>
</evidence>
<protein>
    <recommendedName>
        <fullName evidence="5">Sulfotransferase domain-containing protein</fullName>
    </recommendedName>
</protein>
<dbReference type="InterPro" id="IPR027417">
    <property type="entry name" value="P-loop_NTPase"/>
</dbReference>
<dbReference type="Pfam" id="PF03567">
    <property type="entry name" value="Sulfotransfer_2"/>
    <property type="match status" value="1"/>
</dbReference>
<gene>
    <name evidence="3" type="ORF">ACHAW5_009281</name>
</gene>
<evidence type="ECO:0000256" key="2">
    <source>
        <dbReference type="SAM" id="Phobius"/>
    </source>
</evidence>
<comment type="caution">
    <text evidence="3">The sequence shown here is derived from an EMBL/GenBank/DDBJ whole genome shotgun (WGS) entry which is preliminary data.</text>
</comment>
<keyword evidence="2" id="KW-0812">Transmembrane</keyword>
<dbReference type="AlphaFoldDB" id="A0ABD3NMB1"/>
<feature type="region of interest" description="Disordered" evidence="1">
    <location>
        <begin position="96"/>
        <end position="115"/>
    </location>
</feature>
<keyword evidence="4" id="KW-1185">Reference proteome</keyword>
<dbReference type="Gene3D" id="3.40.50.300">
    <property type="entry name" value="P-loop containing nucleotide triphosphate hydrolases"/>
    <property type="match status" value="1"/>
</dbReference>
<sequence length="464" mass="52187">MLQRANSDGRRSTPLVAPSRTVFGNRTRSLSFSGPEPLRRRTSFTKTLLRLITHLEDKRPIVFYLGVIFCVFLFGVFLGQFVSSLNEAGIELEQTNNVRTRKPKPPKPPKPISTFRQHFPGTKLARYHIKDPKKYNDTVSKDKEICFVHVGKTAGSTVGCALGFNLHCHGLTSITPGKLPQVTTRLFHSDEYNCFDDSAYYLFVVRNPIDRLVSAFNYDRPKDGNWTAHLKQKTYLSKANVTQLHLDCPFDSIDNLARLGLSENGNTTDECKRRAGAFVEGTNYGVHSLWNYQFHLEGVPKNARIITIRQNHLVDDWNSIEHLIGGVESILGANQTVLLHQNKHVTLNSTGDQTKLVDEKYLSDESRAMICEKLCNEIQVYRKILSVSVNLSNEQVQQSMEEVENSCPSEASATSCHSVLPDITAKLIRSRGYDSNITLDVATHEITVGRLQIPVISNRTLGDK</sequence>
<dbReference type="InterPro" id="IPR005331">
    <property type="entry name" value="Sulfotransferase"/>
</dbReference>
<reference evidence="3 4" key="1">
    <citation type="submission" date="2024-10" db="EMBL/GenBank/DDBJ databases">
        <title>Updated reference genomes for cyclostephanoid diatoms.</title>
        <authorList>
            <person name="Roberts W.R."/>
            <person name="Alverson A.J."/>
        </authorList>
    </citation>
    <scope>NUCLEOTIDE SEQUENCE [LARGE SCALE GENOMIC DNA]</scope>
    <source>
        <strain evidence="3 4">AJA276-08</strain>
    </source>
</reference>
<evidence type="ECO:0000313" key="4">
    <source>
        <dbReference type="Proteomes" id="UP001530315"/>
    </source>
</evidence>
<accession>A0ABD3NMB1</accession>
<evidence type="ECO:0008006" key="5">
    <source>
        <dbReference type="Google" id="ProtNLM"/>
    </source>
</evidence>
<keyword evidence="2" id="KW-1133">Transmembrane helix</keyword>
<dbReference type="EMBL" id="JALLAZ020001323">
    <property type="protein sequence ID" value="KAL3776949.1"/>
    <property type="molecule type" value="Genomic_DNA"/>
</dbReference>
<evidence type="ECO:0000256" key="1">
    <source>
        <dbReference type="SAM" id="MobiDB-lite"/>
    </source>
</evidence>
<organism evidence="3 4">
    <name type="scientific">Stephanodiscus triporus</name>
    <dbReference type="NCBI Taxonomy" id="2934178"/>
    <lineage>
        <taxon>Eukaryota</taxon>
        <taxon>Sar</taxon>
        <taxon>Stramenopiles</taxon>
        <taxon>Ochrophyta</taxon>
        <taxon>Bacillariophyta</taxon>
        <taxon>Coscinodiscophyceae</taxon>
        <taxon>Thalassiosirophycidae</taxon>
        <taxon>Stephanodiscales</taxon>
        <taxon>Stephanodiscaceae</taxon>
        <taxon>Stephanodiscus</taxon>
    </lineage>
</organism>
<keyword evidence="2" id="KW-0472">Membrane</keyword>
<dbReference type="Proteomes" id="UP001530315">
    <property type="component" value="Unassembled WGS sequence"/>
</dbReference>
<feature type="transmembrane region" description="Helical" evidence="2">
    <location>
        <begin position="61"/>
        <end position="82"/>
    </location>
</feature>